<protein>
    <submittedName>
        <fullName evidence="2">Uncharacterized protein</fullName>
    </submittedName>
</protein>
<gene>
    <name evidence="2" type="ORF">POT9AD_2917</name>
</gene>
<sequence>METAWLANSVCLIPAQTTGWSSATSKRIMSLFIVKTLSLMTVPVAGLPGVPQQAAGAPGTHKHDAAKADSNARRSINSANQ</sequence>
<reference evidence="2" key="1">
    <citation type="submission" date="2018-11" db="EMBL/GenBank/DDBJ databases">
        <authorList>
            <consortium name="Genoscope - CEA"/>
            <person name="William W."/>
        </authorList>
    </citation>
    <scope>NUCLEOTIDE SEQUENCE [LARGE SCALE GENOMIC DNA]</scope>
    <source>
        <strain evidence="2">T9AD</strain>
    </source>
</reference>
<dbReference type="EMBL" id="LR130779">
    <property type="protein sequence ID" value="VDN63892.1"/>
    <property type="molecule type" value="Genomic_DNA"/>
</dbReference>
<dbReference type="AlphaFoldDB" id="A0A653B5E3"/>
<evidence type="ECO:0000313" key="2">
    <source>
        <dbReference type="EMBL" id="VDN63892.1"/>
    </source>
</evidence>
<name>A0A653B5E3_ECTOL</name>
<feature type="compositionally biased region" description="Basic and acidic residues" evidence="1">
    <location>
        <begin position="61"/>
        <end position="72"/>
    </location>
</feature>
<evidence type="ECO:0000256" key="1">
    <source>
        <dbReference type="SAM" id="MobiDB-lite"/>
    </source>
</evidence>
<proteinExistence type="predicted"/>
<accession>A0A653B5E3</accession>
<feature type="region of interest" description="Disordered" evidence="1">
    <location>
        <begin position="50"/>
        <end position="81"/>
    </location>
</feature>
<organism evidence="2">
    <name type="scientific">Ectopseudomonas oleovorans</name>
    <name type="common">Pseudomonas oleovorans</name>
    <dbReference type="NCBI Taxonomy" id="301"/>
    <lineage>
        <taxon>Bacteria</taxon>
        <taxon>Pseudomonadati</taxon>
        <taxon>Pseudomonadota</taxon>
        <taxon>Gammaproteobacteria</taxon>
        <taxon>Pseudomonadales</taxon>
        <taxon>Pseudomonadaceae</taxon>
        <taxon>Ectopseudomonas</taxon>
    </lineage>
</organism>